<gene>
    <name evidence="3" type="ORF">pCBMA213_2_00102</name>
</gene>
<feature type="compositionally biased region" description="Low complexity" evidence="1">
    <location>
        <begin position="524"/>
        <end position="535"/>
    </location>
</feature>
<evidence type="ECO:0000256" key="2">
    <source>
        <dbReference type="SAM" id="Phobius"/>
    </source>
</evidence>
<keyword evidence="2" id="KW-0472">Membrane</keyword>
<geneLocation type="plasmid" evidence="3">
    <name>pCBMA213_2</name>
</geneLocation>
<feature type="transmembrane region" description="Helical" evidence="2">
    <location>
        <begin position="157"/>
        <end position="176"/>
    </location>
</feature>
<sequence length="672" mass="69894">MARWHYWLLQHPRIGRPLTVYAIIMFLSLTATRLAPVASASWGGWLVDWMGFRDTYGVSPGDYFLGMASISDQLTKAGPEVTWNPGTWVEWMGHLADVAFVNTSGASILSAEIGAFVGIFTVSLWVMRISVSAYWLLLFGDIARNVTDAVITVTSRWGLVGITTPIGVFLGAMAVRRGEHGRGWTMILVAIAMPLLVVTVFRDPAGLMYGPHGLLQFGRSAAFNTAQAATHNGPIGPGGFNAQIDTLSASLITHGLREPLEMFNFGHVVDKVGSCAGAYSDAMRSHSGRLTAPVDAMKQCGDTAAVHYAQQLNGANVFTGLVLVLVALLFGWFMISSGWSVMQVSIKAIYTTAKLIPSLYAGGISGAAQEHAKSTVWKYFKHPIEVTVLITFVSVMGLAVERMITAPLPSGLGGTSPAAHILMLGATSAAALFLLRHIKADLSGHAPGRGVLGRAGDVALGLAMHAGLGAAGKAALGGAKGLRSSLRQTPWEKIESQTDKPHEVLGDPQEGFDPTGNEVGATVAPSGAPDSPEAAGGSGAGGAGGPASGGAAGGAAQAINSPANVDPVTRMAGAATQAVSNGQRERRARHAQQPAALDGRQQGFDTTGGGGVGDMSWRNEAPQVDPVSHGASTGVGEDIPPPDEPPFDDDHGAPPPDDYGPRGATVEPITDR</sequence>
<keyword evidence="2" id="KW-0812">Transmembrane</keyword>
<feature type="compositionally biased region" description="Gly residues" evidence="1">
    <location>
        <begin position="536"/>
        <end position="553"/>
    </location>
</feature>
<proteinExistence type="predicted"/>
<feature type="transmembrane region" description="Helical" evidence="2">
    <location>
        <begin position="386"/>
        <end position="405"/>
    </location>
</feature>
<dbReference type="AlphaFoldDB" id="A0A1S6GKT2"/>
<keyword evidence="2" id="KW-1133">Transmembrane helix</keyword>
<accession>A0A1S6GKT2</accession>
<organism evidence="3">
    <name type="scientific">Mycolicibacterium sp. CBMA 213</name>
    <dbReference type="NCBI Taxonomy" id="1968788"/>
    <lineage>
        <taxon>Bacteria</taxon>
        <taxon>Bacillati</taxon>
        <taxon>Actinomycetota</taxon>
        <taxon>Actinomycetes</taxon>
        <taxon>Mycobacteriales</taxon>
        <taxon>Mycobacteriaceae</taxon>
        <taxon>Mycolicibacterium</taxon>
    </lineage>
</organism>
<protein>
    <submittedName>
        <fullName evidence="3">Uncharacterized protein</fullName>
    </submittedName>
</protein>
<dbReference type="EMBL" id="KY349138">
    <property type="protein sequence ID" value="AQS22466.1"/>
    <property type="molecule type" value="Genomic_DNA"/>
</dbReference>
<feature type="region of interest" description="Disordered" evidence="1">
    <location>
        <begin position="573"/>
        <end position="672"/>
    </location>
</feature>
<feature type="transmembrane region" description="Helical" evidence="2">
    <location>
        <begin position="183"/>
        <end position="201"/>
    </location>
</feature>
<feature type="transmembrane region" description="Helical" evidence="2">
    <location>
        <begin position="113"/>
        <end position="137"/>
    </location>
</feature>
<name>A0A1S6GKT2_9MYCO</name>
<feature type="compositionally biased region" description="Basic and acidic residues" evidence="1">
    <location>
        <begin position="490"/>
        <end position="505"/>
    </location>
</feature>
<reference evidence="3" key="1">
    <citation type="submission" date="2016-12" db="EMBL/GenBank/DDBJ databases">
        <title>Complete plasmid sequence carrying type IV-like and type VII secretion systems from an atypical mycobacteria strain.</title>
        <authorList>
            <person name="Morgado S."/>
            <person name="Marin M."/>
            <person name="Fonseca E."/>
            <person name="Freitas F."/>
            <person name="Vicente A.C."/>
        </authorList>
    </citation>
    <scope>NUCLEOTIDE SEQUENCE</scope>
    <source>
        <strain evidence="3">CBMA 213</strain>
        <plasmid evidence="3">pCBMA213_2</plasmid>
    </source>
</reference>
<dbReference type="RefSeq" id="WP_155909906.1">
    <property type="nucleotide sequence ID" value="NZ_KY349138.1"/>
</dbReference>
<evidence type="ECO:0000313" key="3">
    <source>
        <dbReference type="EMBL" id="AQS22466.1"/>
    </source>
</evidence>
<evidence type="ECO:0000256" key="1">
    <source>
        <dbReference type="SAM" id="MobiDB-lite"/>
    </source>
</evidence>
<feature type="transmembrane region" description="Helical" evidence="2">
    <location>
        <begin position="317"/>
        <end position="335"/>
    </location>
</feature>
<keyword evidence="3" id="KW-0614">Plasmid</keyword>
<feature type="region of interest" description="Disordered" evidence="1">
    <location>
        <begin position="488"/>
        <end position="555"/>
    </location>
</feature>
<feature type="transmembrane region" description="Helical" evidence="2">
    <location>
        <begin position="417"/>
        <end position="435"/>
    </location>
</feature>
<feature type="transmembrane region" description="Helical" evidence="2">
    <location>
        <begin position="20"/>
        <end position="47"/>
    </location>
</feature>